<dbReference type="Proteomes" id="UP000004561">
    <property type="component" value="Unassembled WGS sequence"/>
</dbReference>
<evidence type="ECO:0000313" key="2">
    <source>
        <dbReference type="Proteomes" id="UP000004561"/>
    </source>
</evidence>
<sequence>MKNYRLIKSSFDIWIKKRFECFLDFVIGIPLMKMRKASGF</sequence>
<comment type="caution">
    <text evidence="1">The sequence shown here is derived from an EMBL/GenBank/DDBJ whole genome shotgun (WGS) entry which is preliminary data.</text>
</comment>
<dbReference type="EMBL" id="AKPL01000001">
    <property type="protein sequence ID" value="EJC03841.1"/>
    <property type="molecule type" value="Genomic_DNA"/>
</dbReference>
<evidence type="ECO:0000313" key="1">
    <source>
        <dbReference type="EMBL" id="EJC03841.1"/>
    </source>
</evidence>
<dbReference type="AlphaFoldDB" id="J0PYX2"/>
<protein>
    <submittedName>
        <fullName evidence="1">Uncharacterized protein</fullName>
    </submittedName>
</protein>
<gene>
    <name evidence="1" type="ORF">HPHPP4_0313</name>
</gene>
<dbReference type="PATRIC" id="fig|992075.3.peg.305"/>
<organism evidence="1 2">
    <name type="scientific">Helicobacter pylori Hp P-4</name>
    <dbReference type="NCBI Taxonomy" id="992075"/>
    <lineage>
        <taxon>Bacteria</taxon>
        <taxon>Pseudomonadati</taxon>
        <taxon>Campylobacterota</taxon>
        <taxon>Epsilonproteobacteria</taxon>
        <taxon>Campylobacterales</taxon>
        <taxon>Helicobacteraceae</taxon>
        <taxon>Helicobacter</taxon>
    </lineage>
</organism>
<name>J0PYX2_HELPX</name>
<reference evidence="1 2" key="1">
    <citation type="journal article" date="2013" name="Pathog. Dis.">
        <title>Genome sequences of 65 Helicobacter pylori strains isolated from asymptomatic individuals and patients with gastric cancer, peptic ulcer disease, or gastritis.</title>
        <authorList>
            <person name="Blanchard T.G."/>
            <person name="Czinn S.J."/>
            <person name="Correa P."/>
            <person name="Nakazawa T."/>
            <person name="Keelan M."/>
            <person name="Morningstar L."/>
            <person name="Santana-Cruz I."/>
            <person name="Maroo A."/>
            <person name="McCracken C."/>
            <person name="Shefchek K."/>
            <person name="Daugherty S."/>
            <person name="Song Y."/>
            <person name="Fraser C.M."/>
            <person name="Fricke W.F."/>
        </authorList>
    </citation>
    <scope>NUCLEOTIDE SEQUENCE [LARGE SCALE GENOMIC DNA]</scope>
    <source>
        <strain evidence="1 2">Hp P-4</strain>
    </source>
</reference>
<proteinExistence type="predicted"/>
<accession>J0PYX2</accession>